<evidence type="ECO:0000313" key="2">
    <source>
        <dbReference type="Proteomes" id="UP001560573"/>
    </source>
</evidence>
<keyword evidence="2" id="KW-1185">Reference proteome</keyword>
<protein>
    <submittedName>
        <fullName evidence="1">Uncharacterized protein</fullName>
    </submittedName>
</protein>
<accession>A0ABV3ZQN4</accession>
<sequence length="90" mass="10385">MKKSFKDPFKTRVSTLVLNPDKLATSNTNDYPIIWVGWVGIQMVKIIQIGPSAIHESFVFEVFPEEYVFLKNTIVRWIRDSLNGPELENS</sequence>
<name>A0ABV3ZQN4_9BACT</name>
<gene>
    <name evidence="1" type="ORF">QTN47_27465</name>
</gene>
<proteinExistence type="predicted"/>
<organism evidence="1 2">
    <name type="scientific">Danxiaibacter flavus</name>
    <dbReference type="NCBI Taxonomy" id="3049108"/>
    <lineage>
        <taxon>Bacteria</taxon>
        <taxon>Pseudomonadati</taxon>
        <taxon>Bacteroidota</taxon>
        <taxon>Chitinophagia</taxon>
        <taxon>Chitinophagales</taxon>
        <taxon>Chitinophagaceae</taxon>
        <taxon>Danxiaibacter</taxon>
    </lineage>
</organism>
<dbReference type="RefSeq" id="WP_369332694.1">
    <property type="nucleotide sequence ID" value="NZ_JAULBC010000015.1"/>
</dbReference>
<dbReference type="EMBL" id="JAULBC010000015">
    <property type="protein sequence ID" value="MEX6691279.1"/>
    <property type="molecule type" value="Genomic_DNA"/>
</dbReference>
<comment type="caution">
    <text evidence="1">The sequence shown here is derived from an EMBL/GenBank/DDBJ whole genome shotgun (WGS) entry which is preliminary data.</text>
</comment>
<reference evidence="1 2" key="1">
    <citation type="submission" date="2023-07" db="EMBL/GenBank/DDBJ databases">
        <authorList>
            <person name="Lian W.-H."/>
        </authorList>
    </citation>
    <scope>NUCLEOTIDE SEQUENCE [LARGE SCALE GENOMIC DNA]</scope>
    <source>
        <strain evidence="1 2">SYSU DXS3180</strain>
    </source>
</reference>
<dbReference type="Proteomes" id="UP001560573">
    <property type="component" value="Unassembled WGS sequence"/>
</dbReference>
<evidence type="ECO:0000313" key="1">
    <source>
        <dbReference type="EMBL" id="MEX6691279.1"/>
    </source>
</evidence>